<dbReference type="InterPro" id="IPR023468">
    <property type="entry name" value="Riboflavin_kinase"/>
</dbReference>
<evidence type="ECO:0000256" key="1">
    <source>
        <dbReference type="ARBA" id="ARBA00004726"/>
    </source>
</evidence>
<dbReference type="InterPro" id="IPR015864">
    <property type="entry name" value="FAD_synthase"/>
</dbReference>
<evidence type="ECO:0000256" key="2">
    <source>
        <dbReference type="ARBA" id="ARBA00010214"/>
    </source>
</evidence>
<proteinExistence type="inferred from homology"/>
<organism evidence="13 14">
    <name type="scientific">Siminovitchia acidinfaciens</name>
    <dbReference type="NCBI Taxonomy" id="2321395"/>
    <lineage>
        <taxon>Bacteria</taxon>
        <taxon>Bacillati</taxon>
        <taxon>Bacillota</taxon>
        <taxon>Bacilli</taxon>
        <taxon>Bacillales</taxon>
        <taxon>Bacillaceae</taxon>
        <taxon>Siminovitchia</taxon>
    </lineage>
</organism>
<keyword evidence="9" id="KW-0274">FAD</keyword>
<dbReference type="GO" id="GO:0006747">
    <property type="term" value="P:FAD biosynthetic process"/>
    <property type="evidence" value="ECO:0007669"/>
    <property type="project" value="UniProtKB-UniPathway"/>
</dbReference>
<dbReference type="GO" id="GO:0008531">
    <property type="term" value="F:riboflavin kinase activity"/>
    <property type="evidence" value="ECO:0007669"/>
    <property type="project" value="TreeGrafter"/>
</dbReference>
<keyword evidence="10" id="KW-0067">ATP-binding</keyword>
<keyword evidence="4" id="KW-0285">Flavoprotein</keyword>
<reference evidence="13" key="1">
    <citation type="submission" date="2018-12" db="EMBL/GenBank/DDBJ databases">
        <authorList>
            <person name="Sun L."/>
            <person name="Chen Z."/>
        </authorList>
    </citation>
    <scope>NUCLEOTIDE SEQUENCE [LARGE SCALE GENOMIC DNA]</scope>
    <source>
        <strain evidence="13">3-2-2</strain>
    </source>
</reference>
<evidence type="ECO:0000256" key="10">
    <source>
        <dbReference type="ARBA" id="ARBA00022840"/>
    </source>
</evidence>
<evidence type="ECO:0000259" key="12">
    <source>
        <dbReference type="Pfam" id="PF06574"/>
    </source>
</evidence>
<dbReference type="EC" id="2.7.7.2" evidence="3"/>
<dbReference type="Pfam" id="PF06574">
    <property type="entry name" value="FAD_syn"/>
    <property type="match status" value="1"/>
</dbReference>
<name>A0A429Y510_9BACI</name>
<dbReference type="GO" id="GO:0005524">
    <property type="term" value="F:ATP binding"/>
    <property type="evidence" value="ECO:0007669"/>
    <property type="project" value="UniProtKB-KW"/>
</dbReference>
<comment type="similarity">
    <text evidence="2">Belongs to the RibF family.</text>
</comment>
<evidence type="ECO:0000256" key="7">
    <source>
        <dbReference type="ARBA" id="ARBA00022695"/>
    </source>
</evidence>
<evidence type="ECO:0000256" key="9">
    <source>
        <dbReference type="ARBA" id="ARBA00022827"/>
    </source>
</evidence>
<evidence type="ECO:0000313" key="14">
    <source>
        <dbReference type="Proteomes" id="UP000287156"/>
    </source>
</evidence>
<keyword evidence="6" id="KW-0808">Transferase</keyword>
<dbReference type="RefSeq" id="WP_126049040.1">
    <property type="nucleotide sequence ID" value="NZ_QYTV02000002.1"/>
</dbReference>
<comment type="caution">
    <text evidence="13">The sequence shown here is derived from an EMBL/GenBank/DDBJ whole genome shotgun (WGS) entry which is preliminary data.</text>
</comment>
<keyword evidence="5" id="KW-0288">FMN</keyword>
<evidence type="ECO:0000256" key="6">
    <source>
        <dbReference type="ARBA" id="ARBA00022679"/>
    </source>
</evidence>
<evidence type="ECO:0000256" key="4">
    <source>
        <dbReference type="ARBA" id="ARBA00022630"/>
    </source>
</evidence>
<keyword evidence="7" id="KW-0548">Nucleotidyltransferase</keyword>
<dbReference type="AlphaFoldDB" id="A0A429Y510"/>
<gene>
    <name evidence="13" type="ORF">D4T97_006955</name>
</gene>
<dbReference type="PANTHER" id="PTHR22749">
    <property type="entry name" value="RIBOFLAVIN KINASE/FMN ADENYLYLTRANSFERASE"/>
    <property type="match status" value="1"/>
</dbReference>
<dbReference type="PANTHER" id="PTHR22749:SF6">
    <property type="entry name" value="RIBOFLAVIN KINASE"/>
    <property type="match status" value="1"/>
</dbReference>
<dbReference type="Proteomes" id="UP000287156">
    <property type="component" value="Unassembled WGS sequence"/>
</dbReference>
<comment type="pathway">
    <text evidence="1">Cofactor biosynthesis; FAD biosynthesis; FAD from FMN: step 1/1.</text>
</comment>
<accession>A0A429Y510</accession>
<comment type="catalytic activity">
    <reaction evidence="11">
        <text>FMN + ATP + H(+) = FAD + diphosphate</text>
        <dbReference type="Rhea" id="RHEA:17237"/>
        <dbReference type="ChEBI" id="CHEBI:15378"/>
        <dbReference type="ChEBI" id="CHEBI:30616"/>
        <dbReference type="ChEBI" id="CHEBI:33019"/>
        <dbReference type="ChEBI" id="CHEBI:57692"/>
        <dbReference type="ChEBI" id="CHEBI:58210"/>
        <dbReference type="EC" id="2.7.7.2"/>
    </reaction>
</comment>
<keyword evidence="14" id="KW-1185">Reference proteome</keyword>
<keyword evidence="8" id="KW-0547">Nucleotide-binding</keyword>
<dbReference type="CDD" id="cd02064">
    <property type="entry name" value="FAD_synthetase_N"/>
    <property type="match status" value="1"/>
</dbReference>
<dbReference type="OrthoDB" id="9803667at2"/>
<feature type="domain" description="FAD synthetase" evidence="12">
    <location>
        <begin position="12"/>
        <end position="155"/>
    </location>
</feature>
<dbReference type="GO" id="GO:0009231">
    <property type="term" value="P:riboflavin biosynthetic process"/>
    <property type="evidence" value="ECO:0007669"/>
    <property type="project" value="InterPro"/>
</dbReference>
<dbReference type="InterPro" id="IPR014729">
    <property type="entry name" value="Rossmann-like_a/b/a_fold"/>
</dbReference>
<evidence type="ECO:0000256" key="5">
    <source>
        <dbReference type="ARBA" id="ARBA00022643"/>
    </source>
</evidence>
<evidence type="ECO:0000256" key="8">
    <source>
        <dbReference type="ARBA" id="ARBA00022741"/>
    </source>
</evidence>
<dbReference type="UniPathway" id="UPA00277">
    <property type="reaction ID" value="UER00407"/>
</dbReference>
<dbReference type="Gene3D" id="3.40.50.620">
    <property type="entry name" value="HUPs"/>
    <property type="match status" value="1"/>
</dbReference>
<evidence type="ECO:0000256" key="11">
    <source>
        <dbReference type="ARBA" id="ARBA00049494"/>
    </source>
</evidence>
<dbReference type="EMBL" id="QYTV02000002">
    <property type="protein sequence ID" value="RST76491.1"/>
    <property type="molecule type" value="Genomic_DNA"/>
</dbReference>
<evidence type="ECO:0000313" key="13">
    <source>
        <dbReference type="EMBL" id="RST76491.1"/>
    </source>
</evidence>
<protein>
    <recommendedName>
        <fullName evidence="3">FAD synthase</fullName>
        <ecNumber evidence="3">2.7.7.2</ecNumber>
    </recommendedName>
</protein>
<sequence>MDIHTLGSVNLAASVLTIGAFDGVHKGHQRLLAKTKERARRRGVPFVVYTFDPPPKVYFGRGQLLTTLEEKLYRLERIGADQVIVGRFDEDYMKKDMLEFIEELRDVNPLEIWEGPNFRFGKGRKGTLDVLGQHFNLGVLHPVECPENEMISSTRIRQLIEAGEYSRAEQLLGWDLTSPAAFQNLELARA</sequence>
<dbReference type="GO" id="GO:0009398">
    <property type="term" value="P:FMN biosynthetic process"/>
    <property type="evidence" value="ECO:0007669"/>
    <property type="project" value="TreeGrafter"/>
</dbReference>
<evidence type="ECO:0000256" key="3">
    <source>
        <dbReference type="ARBA" id="ARBA00012393"/>
    </source>
</evidence>
<dbReference type="GO" id="GO:0003919">
    <property type="term" value="F:FMN adenylyltransferase activity"/>
    <property type="evidence" value="ECO:0007669"/>
    <property type="project" value="UniProtKB-EC"/>
</dbReference>
<dbReference type="SUPFAM" id="SSF52374">
    <property type="entry name" value="Nucleotidylyl transferase"/>
    <property type="match status" value="1"/>
</dbReference>